<accession>A0ACC2FFU9</accession>
<dbReference type="EMBL" id="CM055755">
    <property type="protein sequence ID" value="KAJ7990250.1"/>
    <property type="molecule type" value="Genomic_DNA"/>
</dbReference>
<dbReference type="Proteomes" id="UP001157502">
    <property type="component" value="Chromosome 28"/>
</dbReference>
<protein>
    <submittedName>
        <fullName evidence="1">Uncharacterized protein</fullName>
    </submittedName>
</protein>
<organism evidence="1 2">
    <name type="scientific">Dallia pectoralis</name>
    <name type="common">Alaska blackfish</name>
    <dbReference type="NCBI Taxonomy" id="75939"/>
    <lineage>
        <taxon>Eukaryota</taxon>
        <taxon>Metazoa</taxon>
        <taxon>Chordata</taxon>
        <taxon>Craniata</taxon>
        <taxon>Vertebrata</taxon>
        <taxon>Euteleostomi</taxon>
        <taxon>Actinopterygii</taxon>
        <taxon>Neopterygii</taxon>
        <taxon>Teleostei</taxon>
        <taxon>Protacanthopterygii</taxon>
        <taxon>Esociformes</taxon>
        <taxon>Umbridae</taxon>
        <taxon>Dallia</taxon>
    </lineage>
</organism>
<gene>
    <name evidence="1" type="ORF">DPEC_G00298380</name>
</gene>
<evidence type="ECO:0000313" key="2">
    <source>
        <dbReference type="Proteomes" id="UP001157502"/>
    </source>
</evidence>
<comment type="caution">
    <text evidence="1">The sequence shown here is derived from an EMBL/GenBank/DDBJ whole genome shotgun (WGS) entry which is preliminary data.</text>
</comment>
<name>A0ACC2FFU9_DALPE</name>
<evidence type="ECO:0000313" key="1">
    <source>
        <dbReference type="EMBL" id="KAJ7990250.1"/>
    </source>
</evidence>
<keyword evidence="2" id="KW-1185">Reference proteome</keyword>
<proteinExistence type="predicted"/>
<sequence length="78" mass="8524">MCTSQSANSYSCKVQDSIVTLEQVTFCSVLDDLAIKTGMVGRNEVVEWYLNAGQESQSEASDVSQCKSRLSDVATRPQ</sequence>
<reference evidence="1" key="1">
    <citation type="submission" date="2021-05" db="EMBL/GenBank/DDBJ databases">
        <authorList>
            <person name="Pan Q."/>
            <person name="Jouanno E."/>
            <person name="Zahm M."/>
            <person name="Klopp C."/>
            <person name="Cabau C."/>
            <person name="Louis A."/>
            <person name="Berthelot C."/>
            <person name="Parey E."/>
            <person name="Roest Crollius H."/>
            <person name="Montfort J."/>
            <person name="Robinson-Rechavi M."/>
            <person name="Bouchez O."/>
            <person name="Lampietro C."/>
            <person name="Lopez Roques C."/>
            <person name="Donnadieu C."/>
            <person name="Postlethwait J."/>
            <person name="Bobe J."/>
            <person name="Dillon D."/>
            <person name="Chandos A."/>
            <person name="von Hippel F."/>
            <person name="Guiguen Y."/>
        </authorList>
    </citation>
    <scope>NUCLEOTIDE SEQUENCE</scope>
    <source>
        <strain evidence="1">YG-Jan2019</strain>
    </source>
</reference>